<evidence type="ECO:0000256" key="1">
    <source>
        <dbReference type="ARBA" id="ARBA00022801"/>
    </source>
</evidence>
<proteinExistence type="inferred from homology"/>
<dbReference type="InterPro" id="IPR050261">
    <property type="entry name" value="FrsA_esterase"/>
</dbReference>
<dbReference type="Gene3D" id="3.40.50.1820">
    <property type="entry name" value="alpha/beta hydrolase"/>
    <property type="match status" value="1"/>
</dbReference>
<dbReference type="InterPro" id="IPR000073">
    <property type="entry name" value="AB_hydrolase_1"/>
</dbReference>
<dbReference type="EMBL" id="CP108038">
    <property type="protein sequence ID" value="WUN90974.1"/>
    <property type="molecule type" value="Genomic_DNA"/>
</dbReference>
<dbReference type="InterPro" id="IPR029058">
    <property type="entry name" value="AB_hydrolase_fold"/>
</dbReference>
<dbReference type="RefSeq" id="WP_328737065.1">
    <property type="nucleotide sequence ID" value="NZ_CP108038.1"/>
</dbReference>
<dbReference type="Proteomes" id="UP001432071">
    <property type="component" value="Chromosome"/>
</dbReference>
<comment type="similarity">
    <text evidence="2">Belongs to the AB hydrolase superfamily. FUS2 hydrolase family.</text>
</comment>
<sequence>MESHEITFHSVDSTCAGLHLRGQHTTAEPRPCVVMAHGFGGTVDGGILGFAEGFAAAGFDVLLFDYRGFGRSAGTPRQLVSYRRQRADYRAAIHAARSIEGVDPDQIVLWGTSYSGGHVLAVAAADPRVAAVVSMTPSVDGLATLTHLAGAGGPGPILRLAGAGIRDALGAAIGRAPRHVAAIGPAGSGAVIAKDGALEAMVALAGPTWRNEVCARVALEIAVNRPIGSVPRLQAPLLVQLGDNDTVVPAAAALAAADRSGGPTETLRYPVDHFDVYAGRWHARLLADQVDFIARNLGRHDQHRPVTA</sequence>
<feature type="domain" description="AB hydrolase-1" evidence="3">
    <location>
        <begin position="31"/>
        <end position="137"/>
    </location>
</feature>
<reference evidence="4" key="1">
    <citation type="submission" date="2022-10" db="EMBL/GenBank/DDBJ databases">
        <title>The complete genomes of actinobacterial strains from the NBC collection.</title>
        <authorList>
            <person name="Joergensen T.S."/>
            <person name="Alvarez Arevalo M."/>
            <person name="Sterndorff E.B."/>
            <person name="Faurdal D."/>
            <person name="Vuksanovic O."/>
            <person name="Mourched A.-S."/>
            <person name="Charusanti P."/>
            <person name="Shaw S."/>
            <person name="Blin K."/>
            <person name="Weber T."/>
        </authorList>
    </citation>
    <scope>NUCLEOTIDE SEQUENCE</scope>
    <source>
        <strain evidence="4">NBC_00302</strain>
    </source>
</reference>
<evidence type="ECO:0000313" key="4">
    <source>
        <dbReference type="EMBL" id="WUN90974.1"/>
    </source>
</evidence>
<dbReference type="PANTHER" id="PTHR22946">
    <property type="entry name" value="DIENELACTONE HYDROLASE DOMAIN-CONTAINING PROTEIN-RELATED"/>
    <property type="match status" value="1"/>
</dbReference>
<keyword evidence="5" id="KW-1185">Reference proteome</keyword>
<name>A0ABZ1R7L2_9ACTN</name>
<evidence type="ECO:0000313" key="5">
    <source>
        <dbReference type="Proteomes" id="UP001432071"/>
    </source>
</evidence>
<dbReference type="PANTHER" id="PTHR22946:SF9">
    <property type="entry name" value="POLYKETIDE TRANSFERASE AF380"/>
    <property type="match status" value="1"/>
</dbReference>
<dbReference type="SUPFAM" id="SSF53474">
    <property type="entry name" value="alpha/beta-Hydrolases"/>
    <property type="match status" value="1"/>
</dbReference>
<dbReference type="GeneID" id="93766322"/>
<gene>
    <name evidence="4" type="ORF">OHT53_35090</name>
</gene>
<evidence type="ECO:0000259" key="3">
    <source>
        <dbReference type="Pfam" id="PF00561"/>
    </source>
</evidence>
<organism evidence="4 5">
    <name type="scientific">Streptomyces bobili</name>
    <dbReference type="NCBI Taxonomy" id="67280"/>
    <lineage>
        <taxon>Bacteria</taxon>
        <taxon>Bacillati</taxon>
        <taxon>Actinomycetota</taxon>
        <taxon>Actinomycetes</taxon>
        <taxon>Kitasatosporales</taxon>
        <taxon>Streptomycetaceae</taxon>
        <taxon>Streptomyces</taxon>
    </lineage>
</organism>
<dbReference type="Pfam" id="PF00561">
    <property type="entry name" value="Abhydrolase_1"/>
    <property type="match status" value="1"/>
</dbReference>
<protein>
    <submittedName>
        <fullName evidence="4">Lysophospholipase</fullName>
    </submittedName>
</protein>
<accession>A0ABZ1R7L2</accession>
<evidence type="ECO:0000256" key="2">
    <source>
        <dbReference type="ARBA" id="ARBA00038115"/>
    </source>
</evidence>
<keyword evidence="1" id="KW-0378">Hydrolase</keyword>